<gene>
    <name evidence="1" type="ORF">H257_19492</name>
</gene>
<evidence type="ECO:0000313" key="1">
    <source>
        <dbReference type="EMBL" id="ETV63581.1"/>
    </source>
</evidence>
<dbReference type="GeneID" id="20821488"/>
<proteinExistence type="predicted"/>
<organism evidence="1">
    <name type="scientific">Aphanomyces astaci</name>
    <name type="common">Crayfish plague agent</name>
    <dbReference type="NCBI Taxonomy" id="112090"/>
    <lineage>
        <taxon>Eukaryota</taxon>
        <taxon>Sar</taxon>
        <taxon>Stramenopiles</taxon>
        <taxon>Oomycota</taxon>
        <taxon>Saprolegniomycetes</taxon>
        <taxon>Saprolegniales</taxon>
        <taxon>Verrucalvaceae</taxon>
        <taxon>Aphanomyces</taxon>
    </lineage>
</organism>
<evidence type="ECO:0008006" key="2">
    <source>
        <dbReference type="Google" id="ProtNLM"/>
    </source>
</evidence>
<sequence>MTINKSQGQSLKVMGSDLETPCFSHGQFAVQPPQFALDMPTLMSHRIMHALRDMNSCRGPHYYATQLHL</sequence>
<reference evidence="1" key="1">
    <citation type="submission" date="2013-12" db="EMBL/GenBank/DDBJ databases">
        <title>The Genome Sequence of Aphanomyces astaci APO3.</title>
        <authorList>
            <consortium name="The Broad Institute Genomics Platform"/>
            <person name="Russ C."/>
            <person name="Tyler B."/>
            <person name="van West P."/>
            <person name="Dieguez-Uribeondo J."/>
            <person name="Young S.K."/>
            <person name="Zeng Q."/>
            <person name="Gargeya S."/>
            <person name="Fitzgerald M."/>
            <person name="Abouelleil A."/>
            <person name="Alvarado L."/>
            <person name="Chapman S.B."/>
            <person name="Gainer-Dewar J."/>
            <person name="Goldberg J."/>
            <person name="Griggs A."/>
            <person name="Gujja S."/>
            <person name="Hansen M."/>
            <person name="Howarth C."/>
            <person name="Imamovic A."/>
            <person name="Ireland A."/>
            <person name="Larimer J."/>
            <person name="McCowan C."/>
            <person name="Murphy C."/>
            <person name="Pearson M."/>
            <person name="Poon T.W."/>
            <person name="Priest M."/>
            <person name="Roberts A."/>
            <person name="Saif S."/>
            <person name="Shea T."/>
            <person name="Sykes S."/>
            <person name="Wortman J."/>
            <person name="Nusbaum C."/>
            <person name="Birren B."/>
        </authorList>
    </citation>
    <scope>NUCLEOTIDE SEQUENCE [LARGE SCALE GENOMIC DNA]</scope>
    <source>
        <strain evidence="1">APO3</strain>
    </source>
</reference>
<name>W4F9V0_APHAT</name>
<protein>
    <recommendedName>
        <fullName evidence="2">ATP-dependent DNA helicase</fullName>
    </recommendedName>
</protein>
<accession>W4F9V0</accession>
<dbReference type="OrthoDB" id="1934841at2759"/>
<dbReference type="EMBL" id="KI913801">
    <property type="protein sequence ID" value="ETV63581.1"/>
    <property type="molecule type" value="Genomic_DNA"/>
</dbReference>
<dbReference type="AlphaFoldDB" id="W4F9V0"/>
<dbReference type="VEuPathDB" id="FungiDB:H257_19492"/>
<dbReference type="RefSeq" id="XP_009846935.1">
    <property type="nucleotide sequence ID" value="XM_009848633.1"/>
</dbReference>